<dbReference type="OrthoDB" id="3540461at2759"/>
<accession>A0A0C3D8G7</accession>
<protein>
    <recommendedName>
        <fullName evidence="1">DUF6570 domain-containing protein</fullName>
    </recommendedName>
</protein>
<evidence type="ECO:0000259" key="1">
    <source>
        <dbReference type="Pfam" id="PF20209"/>
    </source>
</evidence>
<feature type="domain" description="DUF6570" evidence="1">
    <location>
        <begin position="289"/>
        <end position="361"/>
    </location>
</feature>
<proteinExistence type="predicted"/>
<dbReference type="Pfam" id="PF20209">
    <property type="entry name" value="DUF6570"/>
    <property type="match status" value="1"/>
</dbReference>
<reference evidence="2 3" key="1">
    <citation type="submission" date="2014-04" db="EMBL/GenBank/DDBJ databases">
        <authorList>
            <consortium name="DOE Joint Genome Institute"/>
            <person name="Kuo A."/>
            <person name="Martino E."/>
            <person name="Perotto S."/>
            <person name="Kohler A."/>
            <person name="Nagy L.G."/>
            <person name="Floudas D."/>
            <person name="Copeland A."/>
            <person name="Barry K.W."/>
            <person name="Cichocki N."/>
            <person name="Veneault-Fourrey C."/>
            <person name="LaButti K."/>
            <person name="Lindquist E.A."/>
            <person name="Lipzen A."/>
            <person name="Lundell T."/>
            <person name="Morin E."/>
            <person name="Murat C."/>
            <person name="Sun H."/>
            <person name="Tunlid A."/>
            <person name="Henrissat B."/>
            <person name="Grigoriev I.V."/>
            <person name="Hibbett D.S."/>
            <person name="Martin F."/>
            <person name="Nordberg H.P."/>
            <person name="Cantor M.N."/>
            <person name="Hua S.X."/>
        </authorList>
    </citation>
    <scope>NUCLEOTIDE SEQUENCE [LARGE SCALE GENOMIC DNA]</scope>
    <source>
        <strain evidence="2 3">Zn</strain>
    </source>
</reference>
<name>A0A0C3D8G7_OIDMZ</name>
<dbReference type="EMBL" id="KN832880">
    <property type="protein sequence ID" value="KIM98202.1"/>
    <property type="molecule type" value="Genomic_DNA"/>
</dbReference>
<dbReference type="AlphaFoldDB" id="A0A0C3D8G7"/>
<dbReference type="HOGENOM" id="CLU_721793_0_0_1"/>
<sequence>MNLPRPCSQEVIEDGRVQQSSSIVAGIRAEERPSRERRVQSPRIRIQVPPSRELLPSDRVLQLSSITTNLHAFLSELVEQTRTSIRAESQLLQDIVIKDTPRVLMPRVHPPTTQTPRIQIPRIQTLRNGQSSPIAASLQAFPSELVEETREKIRAESRLIQNIVFEERSPRVQRPRVQELSQVKENSCTRLRLLEEEHSRIAVASEAFPPIIISSILRKCTKEYYQILETGSRRESCASCGVLLETGSLFQVTKEEPYISANLSYLDSCRIRESLVTLCNECKISLRENKAPKFSGNNFINTTLCQAYPVELEGLTYIEECVIVLAYSIAAIVKLTSGGRLSGIEYSGSRGHFITFKQDLSWLLTILLSSALELHNSSISYIR</sequence>
<dbReference type="InParanoid" id="A0A0C3D8G7"/>
<keyword evidence="3" id="KW-1185">Reference proteome</keyword>
<evidence type="ECO:0000313" key="2">
    <source>
        <dbReference type="EMBL" id="KIM98202.1"/>
    </source>
</evidence>
<organism evidence="2 3">
    <name type="scientific">Oidiodendron maius (strain Zn)</name>
    <dbReference type="NCBI Taxonomy" id="913774"/>
    <lineage>
        <taxon>Eukaryota</taxon>
        <taxon>Fungi</taxon>
        <taxon>Dikarya</taxon>
        <taxon>Ascomycota</taxon>
        <taxon>Pezizomycotina</taxon>
        <taxon>Leotiomycetes</taxon>
        <taxon>Leotiomycetes incertae sedis</taxon>
        <taxon>Myxotrichaceae</taxon>
        <taxon>Oidiodendron</taxon>
    </lineage>
</organism>
<dbReference type="Proteomes" id="UP000054321">
    <property type="component" value="Unassembled WGS sequence"/>
</dbReference>
<evidence type="ECO:0000313" key="3">
    <source>
        <dbReference type="Proteomes" id="UP000054321"/>
    </source>
</evidence>
<reference evidence="3" key="2">
    <citation type="submission" date="2015-01" db="EMBL/GenBank/DDBJ databases">
        <title>Evolutionary Origins and Diversification of the Mycorrhizal Mutualists.</title>
        <authorList>
            <consortium name="DOE Joint Genome Institute"/>
            <consortium name="Mycorrhizal Genomics Consortium"/>
            <person name="Kohler A."/>
            <person name="Kuo A."/>
            <person name="Nagy L.G."/>
            <person name="Floudas D."/>
            <person name="Copeland A."/>
            <person name="Barry K.W."/>
            <person name="Cichocki N."/>
            <person name="Veneault-Fourrey C."/>
            <person name="LaButti K."/>
            <person name="Lindquist E.A."/>
            <person name="Lipzen A."/>
            <person name="Lundell T."/>
            <person name="Morin E."/>
            <person name="Murat C."/>
            <person name="Riley R."/>
            <person name="Ohm R."/>
            <person name="Sun H."/>
            <person name="Tunlid A."/>
            <person name="Henrissat B."/>
            <person name="Grigoriev I.V."/>
            <person name="Hibbett D.S."/>
            <person name="Martin F."/>
        </authorList>
    </citation>
    <scope>NUCLEOTIDE SEQUENCE [LARGE SCALE GENOMIC DNA]</scope>
    <source>
        <strain evidence="3">Zn</strain>
    </source>
</reference>
<dbReference type="InterPro" id="IPR046700">
    <property type="entry name" value="DUF6570"/>
</dbReference>
<gene>
    <name evidence="2" type="ORF">OIDMADRAFT_31037</name>
</gene>